<dbReference type="Pfam" id="PF12973">
    <property type="entry name" value="Cupin_7"/>
    <property type="match status" value="1"/>
</dbReference>
<dbReference type="Proteomes" id="UP000662770">
    <property type="component" value="Chromosome"/>
</dbReference>
<name>A0ABX7QUA3_9GAMM</name>
<dbReference type="SUPFAM" id="SSF51182">
    <property type="entry name" value="RmlC-like cupins"/>
    <property type="match status" value="1"/>
</dbReference>
<evidence type="ECO:0000313" key="2">
    <source>
        <dbReference type="EMBL" id="QSX35019.1"/>
    </source>
</evidence>
<dbReference type="CDD" id="cd20301">
    <property type="entry name" value="cupin_ChrR"/>
    <property type="match status" value="1"/>
</dbReference>
<dbReference type="InterPro" id="IPR012807">
    <property type="entry name" value="Anti-sigma_ChrR"/>
</dbReference>
<protein>
    <submittedName>
        <fullName evidence="2">Cupin domain-containing protein</fullName>
    </submittedName>
</protein>
<dbReference type="InterPro" id="IPR041916">
    <property type="entry name" value="Anti_sigma_zinc_sf"/>
</dbReference>
<dbReference type="EMBL" id="CP071503">
    <property type="protein sequence ID" value="QSX35019.1"/>
    <property type="molecule type" value="Genomic_DNA"/>
</dbReference>
<dbReference type="Gene3D" id="1.10.10.1320">
    <property type="entry name" value="Anti-sigma factor, zinc-finger domain"/>
    <property type="match status" value="1"/>
</dbReference>
<dbReference type="InterPro" id="IPR011051">
    <property type="entry name" value="RmlC_Cupin_sf"/>
</dbReference>
<evidence type="ECO:0000259" key="1">
    <source>
        <dbReference type="Pfam" id="PF12973"/>
    </source>
</evidence>
<feature type="domain" description="ChrR-like cupin" evidence="1">
    <location>
        <begin position="112"/>
        <end position="197"/>
    </location>
</feature>
<dbReference type="Gene3D" id="2.60.120.10">
    <property type="entry name" value="Jelly Rolls"/>
    <property type="match status" value="1"/>
</dbReference>
<dbReference type="InterPro" id="IPR025979">
    <property type="entry name" value="ChrR-like_cupin_dom"/>
</dbReference>
<proteinExistence type="predicted"/>
<sequence>MINHHPRPELIKHHAAGELPVGLAIAVSVHCSMCSSCQQALIQAEAELASTLLDDDSITTVELDIGSELAFADICQQITELDEVETVSSKPHFICVKGNTYPLPTALQPLTDASWTSVGKISRMRYQLEDTAGRASLLHIDAGGGVPQHTHKGYELTLLLDGEFSDETGHFVKGDFIERDANHEHAPFSEQGCLCFTLVDAPLHFTKGLGKLLNPFGQLLY</sequence>
<evidence type="ECO:0000313" key="3">
    <source>
        <dbReference type="Proteomes" id="UP000662770"/>
    </source>
</evidence>
<dbReference type="InterPro" id="IPR014710">
    <property type="entry name" value="RmlC-like_jellyroll"/>
</dbReference>
<reference evidence="2 3" key="1">
    <citation type="submission" date="2021-03" db="EMBL/GenBank/DDBJ databases">
        <title>Novel species identification of genus Shewanella.</title>
        <authorList>
            <person name="Liu G."/>
            <person name="Zhang Q."/>
        </authorList>
    </citation>
    <scope>NUCLEOTIDE SEQUENCE [LARGE SCALE GENOMIC DNA]</scope>
    <source>
        <strain evidence="2 3">FJAT-51800</strain>
    </source>
</reference>
<keyword evidence="3" id="KW-1185">Reference proteome</keyword>
<organism evidence="2 3">
    <name type="scientific">Shewanella avicenniae</name>
    <dbReference type="NCBI Taxonomy" id="2814294"/>
    <lineage>
        <taxon>Bacteria</taxon>
        <taxon>Pseudomonadati</taxon>
        <taxon>Pseudomonadota</taxon>
        <taxon>Gammaproteobacteria</taxon>
        <taxon>Alteromonadales</taxon>
        <taxon>Shewanellaceae</taxon>
        <taxon>Shewanella</taxon>
    </lineage>
</organism>
<accession>A0ABX7QUA3</accession>
<dbReference type="NCBIfam" id="TIGR02451">
    <property type="entry name" value="anti_sig_ChrR"/>
    <property type="match status" value="1"/>
</dbReference>
<dbReference type="RefSeq" id="WP_207356215.1">
    <property type="nucleotide sequence ID" value="NZ_CP071503.1"/>
</dbReference>
<gene>
    <name evidence="2" type="ORF">JYB87_07315</name>
</gene>